<proteinExistence type="predicted"/>
<dbReference type="EMBL" id="BKCJ010532030">
    <property type="protein sequence ID" value="GFB00619.1"/>
    <property type="molecule type" value="Genomic_DNA"/>
</dbReference>
<sequence length="178" mass="20245">VTSDDLRGALFVMYLISAHLSNTPSGIPLRCCDFVGVIDELPFEEEILAFLRYLRHSGEIKKIIDVNINKLHKPWRSFAAVINKCPSGKSTGYDNFVHQVEHKDAKKSNEMYYPKFTKVIINFFMTKDPLIPRRNKFGAMLPVELTNEDIKNSVAYKEYYAIALGAAPSKTKANVRKT</sequence>
<organism evidence="1">
    <name type="scientific">Tanacetum cinerariifolium</name>
    <name type="common">Dalmatian daisy</name>
    <name type="synonym">Chrysanthemum cinerariifolium</name>
    <dbReference type="NCBI Taxonomy" id="118510"/>
    <lineage>
        <taxon>Eukaryota</taxon>
        <taxon>Viridiplantae</taxon>
        <taxon>Streptophyta</taxon>
        <taxon>Embryophyta</taxon>
        <taxon>Tracheophyta</taxon>
        <taxon>Spermatophyta</taxon>
        <taxon>Magnoliopsida</taxon>
        <taxon>eudicotyledons</taxon>
        <taxon>Gunneridae</taxon>
        <taxon>Pentapetalae</taxon>
        <taxon>asterids</taxon>
        <taxon>campanulids</taxon>
        <taxon>Asterales</taxon>
        <taxon>Asteraceae</taxon>
        <taxon>Asteroideae</taxon>
        <taxon>Anthemideae</taxon>
        <taxon>Anthemidinae</taxon>
        <taxon>Tanacetum</taxon>
    </lineage>
</organism>
<gene>
    <name evidence="1" type="ORF">Tci_672590</name>
</gene>
<reference evidence="1" key="1">
    <citation type="journal article" date="2019" name="Sci. Rep.">
        <title>Draft genome of Tanacetum cinerariifolium, the natural source of mosquito coil.</title>
        <authorList>
            <person name="Yamashiro T."/>
            <person name="Shiraishi A."/>
            <person name="Satake H."/>
            <person name="Nakayama K."/>
        </authorList>
    </citation>
    <scope>NUCLEOTIDE SEQUENCE</scope>
</reference>
<accession>A0A699KQH5</accession>
<protein>
    <submittedName>
        <fullName evidence="1">Uncharacterized protein</fullName>
    </submittedName>
</protein>
<dbReference type="AlphaFoldDB" id="A0A699KQH5"/>
<name>A0A699KQH5_TANCI</name>
<comment type="caution">
    <text evidence="1">The sequence shown here is derived from an EMBL/GenBank/DDBJ whole genome shotgun (WGS) entry which is preliminary data.</text>
</comment>
<feature type="non-terminal residue" evidence="1">
    <location>
        <position position="1"/>
    </location>
</feature>
<evidence type="ECO:0000313" key="1">
    <source>
        <dbReference type="EMBL" id="GFB00619.1"/>
    </source>
</evidence>